<evidence type="ECO:0000313" key="1">
    <source>
        <dbReference type="EMBL" id="KAK9754297.1"/>
    </source>
</evidence>
<keyword evidence="2" id="KW-1185">Reference proteome</keyword>
<dbReference type="Proteomes" id="UP001458880">
    <property type="component" value="Unassembled WGS sequence"/>
</dbReference>
<dbReference type="AlphaFoldDB" id="A0AAW1N2V4"/>
<sequence length="194" mass="22107">MKKPSNIYDWANGRSMRYVARVLEVQLLTVTRAVTRFTETEDYRRRLGQSRKRASTPGDDCFLRLTALRTHYFSKFLNNKVAKELVPQEMIVFCGARNVQLSPQTISNRFREDGITIHVLDHGPFLTREHRIARLQLADEHTDWNITTGPISPFWMSVGLLSGLLTAVCRGIDDLTNAILPVTSVHVSLLVEDP</sequence>
<evidence type="ECO:0000313" key="2">
    <source>
        <dbReference type="Proteomes" id="UP001458880"/>
    </source>
</evidence>
<accession>A0AAW1N2V4</accession>
<gene>
    <name evidence="1" type="ORF">QE152_g1398</name>
</gene>
<reference evidence="1 2" key="1">
    <citation type="journal article" date="2024" name="BMC Genomics">
        <title>De novo assembly and annotation of Popillia japonica's genome with initial clues to its potential as an invasive pest.</title>
        <authorList>
            <person name="Cucini C."/>
            <person name="Boschi S."/>
            <person name="Funari R."/>
            <person name="Cardaioli E."/>
            <person name="Iannotti N."/>
            <person name="Marturano G."/>
            <person name="Paoli F."/>
            <person name="Bruttini M."/>
            <person name="Carapelli A."/>
            <person name="Frati F."/>
            <person name="Nardi F."/>
        </authorList>
    </citation>
    <scope>NUCLEOTIDE SEQUENCE [LARGE SCALE GENOMIC DNA]</scope>
    <source>
        <strain evidence="1">DMR45628</strain>
    </source>
</reference>
<protein>
    <recommendedName>
        <fullName evidence="3">Transposase</fullName>
    </recommendedName>
</protein>
<name>A0AAW1N2V4_POPJA</name>
<dbReference type="EMBL" id="JASPKY010000008">
    <property type="protein sequence ID" value="KAK9754297.1"/>
    <property type="molecule type" value="Genomic_DNA"/>
</dbReference>
<proteinExistence type="predicted"/>
<evidence type="ECO:0008006" key="3">
    <source>
        <dbReference type="Google" id="ProtNLM"/>
    </source>
</evidence>
<organism evidence="1 2">
    <name type="scientific">Popillia japonica</name>
    <name type="common">Japanese beetle</name>
    <dbReference type="NCBI Taxonomy" id="7064"/>
    <lineage>
        <taxon>Eukaryota</taxon>
        <taxon>Metazoa</taxon>
        <taxon>Ecdysozoa</taxon>
        <taxon>Arthropoda</taxon>
        <taxon>Hexapoda</taxon>
        <taxon>Insecta</taxon>
        <taxon>Pterygota</taxon>
        <taxon>Neoptera</taxon>
        <taxon>Endopterygota</taxon>
        <taxon>Coleoptera</taxon>
        <taxon>Polyphaga</taxon>
        <taxon>Scarabaeiformia</taxon>
        <taxon>Scarabaeidae</taxon>
        <taxon>Rutelinae</taxon>
        <taxon>Popillia</taxon>
    </lineage>
</organism>
<comment type="caution">
    <text evidence="1">The sequence shown here is derived from an EMBL/GenBank/DDBJ whole genome shotgun (WGS) entry which is preliminary data.</text>
</comment>